<evidence type="ECO:0000313" key="3">
    <source>
        <dbReference type="EMBL" id="KAF2209783.1"/>
    </source>
</evidence>
<dbReference type="OrthoDB" id="60858at2759"/>
<keyword evidence="2" id="KW-0812">Transmembrane</keyword>
<feature type="compositionally biased region" description="Low complexity" evidence="1">
    <location>
        <begin position="15"/>
        <end position="32"/>
    </location>
</feature>
<proteinExistence type="predicted"/>
<dbReference type="AlphaFoldDB" id="A0A6A6F803"/>
<feature type="compositionally biased region" description="Low complexity" evidence="1">
    <location>
        <begin position="52"/>
        <end position="68"/>
    </location>
</feature>
<keyword evidence="2" id="KW-1133">Transmembrane helix</keyword>
<dbReference type="PANTHER" id="PTHR37919:SF2">
    <property type="entry name" value="EXPERA DOMAIN-CONTAINING PROTEIN"/>
    <property type="match status" value="1"/>
</dbReference>
<evidence type="ECO:0000256" key="1">
    <source>
        <dbReference type="SAM" id="MobiDB-lite"/>
    </source>
</evidence>
<organism evidence="3 4">
    <name type="scientific">Cercospora zeae-maydis SCOH1-5</name>
    <dbReference type="NCBI Taxonomy" id="717836"/>
    <lineage>
        <taxon>Eukaryota</taxon>
        <taxon>Fungi</taxon>
        <taxon>Dikarya</taxon>
        <taxon>Ascomycota</taxon>
        <taxon>Pezizomycotina</taxon>
        <taxon>Dothideomycetes</taxon>
        <taxon>Dothideomycetidae</taxon>
        <taxon>Mycosphaerellales</taxon>
        <taxon>Mycosphaerellaceae</taxon>
        <taxon>Cercospora</taxon>
    </lineage>
</organism>
<dbReference type="PANTHER" id="PTHR37919">
    <property type="entry name" value="PROTEIN CBG05606"/>
    <property type="match status" value="1"/>
</dbReference>
<evidence type="ECO:0000313" key="4">
    <source>
        <dbReference type="Proteomes" id="UP000799539"/>
    </source>
</evidence>
<dbReference type="EMBL" id="ML992685">
    <property type="protein sequence ID" value="KAF2209783.1"/>
    <property type="molecule type" value="Genomic_DNA"/>
</dbReference>
<gene>
    <name evidence="3" type="ORF">CERZMDRAFT_46647</name>
</gene>
<evidence type="ECO:0000256" key="2">
    <source>
        <dbReference type="SAM" id="Phobius"/>
    </source>
</evidence>
<feature type="transmembrane region" description="Helical" evidence="2">
    <location>
        <begin position="203"/>
        <end position="223"/>
    </location>
</feature>
<protein>
    <recommendedName>
        <fullName evidence="5">EXPERA domain-containing protein</fullName>
    </recommendedName>
</protein>
<feature type="region of interest" description="Disordered" evidence="1">
    <location>
        <begin position="1"/>
        <end position="68"/>
    </location>
</feature>
<keyword evidence="4" id="KW-1185">Reference proteome</keyword>
<name>A0A6A6F803_9PEZI</name>
<dbReference type="Proteomes" id="UP000799539">
    <property type="component" value="Unassembled WGS sequence"/>
</dbReference>
<feature type="transmembrane region" description="Helical" evidence="2">
    <location>
        <begin position="243"/>
        <end position="263"/>
    </location>
</feature>
<accession>A0A6A6F803</accession>
<sequence length="283" mass="31056">MVTTRSGESTDDNFTPSKPTTRSSATRTTTASPTPPAPPTTRSRATTKDPAPGTSRSHRGSSSSGSWSHTPSHLTLLWLAISLPLVIWDAGYVLLRPHSMPGGYLHSPIWKPYALYAEIDYVYGFPALASKNGWTATQTWFNVFETAGYAVYLYWVFTFGVRDDGEGRGAPGKRELEKVGNAGGLLEGLVERRVLDGKLAGKAVVLGFSVASLTFFKTVMYWVLEYFNEFQNIGHNDWGTLVLMWIIPNGAWLIGPAYMMYVFGAELLEGLEIAAEGSSRKTK</sequence>
<keyword evidence="2" id="KW-0472">Membrane</keyword>
<reference evidence="3" key="1">
    <citation type="journal article" date="2020" name="Stud. Mycol.">
        <title>101 Dothideomycetes genomes: a test case for predicting lifestyles and emergence of pathogens.</title>
        <authorList>
            <person name="Haridas S."/>
            <person name="Albert R."/>
            <person name="Binder M."/>
            <person name="Bloem J."/>
            <person name="Labutti K."/>
            <person name="Salamov A."/>
            <person name="Andreopoulos B."/>
            <person name="Baker S."/>
            <person name="Barry K."/>
            <person name="Bills G."/>
            <person name="Bluhm B."/>
            <person name="Cannon C."/>
            <person name="Castanera R."/>
            <person name="Culley D."/>
            <person name="Daum C."/>
            <person name="Ezra D."/>
            <person name="Gonzalez J."/>
            <person name="Henrissat B."/>
            <person name="Kuo A."/>
            <person name="Liang C."/>
            <person name="Lipzen A."/>
            <person name="Lutzoni F."/>
            <person name="Magnuson J."/>
            <person name="Mondo S."/>
            <person name="Nolan M."/>
            <person name="Ohm R."/>
            <person name="Pangilinan J."/>
            <person name="Park H.-J."/>
            <person name="Ramirez L."/>
            <person name="Alfaro M."/>
            <person name="Sun H."/>
            <person name="Tritt A."/>
            <person name="Yoshinaga Y."/>
            <person name="Zwiers L.-H."/>
            <person name="Turgeon B."/>
            <person name="Goodwin S."/>
            <person name="Spatafora J."/>
            <person name="Crous P."/>
            <person name="Grigoriev I."/>
        </authorList>
    </citation>
    <scope>NUCLEOTIDE SEQUENCE</scope>
    <source>
        <strain evidence="3">SCOH1-5</strain>
    </source>
</reference>
<evidence type="ECO:0008006" key="5">
    <source>
        <dbReference type="Google" id="ProtNLM"/>
    </source>
</evidence>